<proteinExistence type="predicted"/>
<name>A0A026VSA4_OOCBI</name>
<evidence type="ECO:0000313" key="1">
    <source>
        <dbReference type="EMBL" id="EZA46530.1"/>
    </source>
</evidence>
<dbReference type="AlphaFoldDB" id="A0A026VSA4"/>
<gene>
    <name evidence="1" type="ORF">X777_00063</name>
</gene>
<organism evidence="1 2">
    <name type="scientific">Ooceraea biroi</name>
    <name type="common">Clonal raider ant</name>
    <name type="synonym">Cerapachys biroi</name>
    <dbReference type="NCBI Taxonomy" id="2015173"/>
    <lineage>
        <taxon>Eukaryota</taxon>
        <taxon>Metazoa</taxon>
        <taxon>Ecdysozoa</taxon>
        <taxon>Arthropoda</taxon>
        <taxon>Hexapoda</taxon>
        <taxon>Insecta</taxon>
        <taxon>Pterygota</taxon>
        <taxon>Neoptera</taxon>
        <taxon>Endopterygota</taxon>
        <taxon>Hymenoptera</taxon>
        <taxon>Apocrita</taxon>
        <taxon>Aculeata</taxon>
        <taxon>Formicoidea</taxon>
        <taxon>Formicidae</taxon>
        <taxon>Dorylinae</taxon>
        <taxon>Ooceraea</taxon>
    </lineage>
</organism>
<sequence>MEEIESRRGRVNKILCKGIEGESKRERKITVEEMMEELLGRKTEIGEVEERRGKEESGY</sequence>
<accession>A0A026VSA4</accession>
<keyword evidence="2" id="KW-1185">Reference proteome</keyword>
<evidence type="ECO:0000313" key="2">
    <source>
        <dbReference type="Proteomes" id="UP000053097"/>
    </source>
</evidence>
<dbReference type="EMBL" id="KK110804">
    <property type="protein sequence ID" value="EZA46530.1"/>
    <property type="molecule type" value="Genomic_DNA"/>
</dbReference>
<protein>
    <submittedName>
        <fullName evidence="1">Uncharacterized protein</fullName>
    </submittedName>
</protein>
<dbReference type="Proteomes" id="UP000053097">
    <property type="component" value="Unassembled WGS sequence"/>
</dbReference>
<reference evidence="1 2" key="1">
    <citation type="journal article" date="2014" name="Curr. Biol.">
        <title>The genome of the clonal raider ant Cerapachys biroi.</title>
        <authorList>
            <person name="Oxley P.R."/>
            <person name="Ji L."/>
            <person name="Fetter-Pruneda I."/>
            <person name="McKenzie S.K."/>
            <person name="Li C."/>
            <person name="Hu H."/>
            <person name="Zhang G."/>
            <person name="Kronauer D.J."/>
        </authorList>
    </citation>
    <scope>NUCLEOTIDE SEQUENCE [LARGE SCALE GENOMIC DNA]</scope>
</reference>